<evidence type="ECO:0000313" key="1">
    <source>
        <dbReference type="EMBL" id="OGH68960.1"/>
    </source>
</evidence>
<proteinExistence type="predicted"/>
<name>A0A1F6MBM2_9BACT</name>
<accession>A0A1F6MBM2</accession>
<dbReference type="Proteomes" id="UP000176413">
    <property type="component" value="Unassembled WGS sequence"/>
</dbReference>
<sequence>MFFNLLIQGKEPDNTLPKPISRNHKVEFLYKSRRYYCRLASTGRKCYHTVALSLLNYASNVREVLEKYLIEKI</sequence>
<comment type="caution">
    <text evidence="1">The sequence shown here is derived from an EMBL/GenBank/DDBJ whole genome shotgun (WGS) entry which is preliminary data.</text>
</comment>
<dbReference type="EMBL" id="MFQA01000023">
    <property type="protein sequence ID" value="OGH68960.1"/>
    <property type="molecule type" value="Genomic_DNA"/>
</dbReference>
<organism evidence="1 2">
    <name type="scientific">Candidatus Magasanikbacteria bacterium RIFCSPHIGHO2_02_FULL_45_10</name>
    <dbReference type="NCBI Taxonomy" id="1798679"/>
    <lineage>
        <taxon>Bacteria</taxon>
        <taxon>Candidatus Magasanikiibacteriota</taxon>
    </lineage>
</organism>
<evidence type="ECO:0000313" key="2">
    <source>
        <dbReference type="Proteomes" id="UP000176413"/>
    </source>
</evidence>
<protein>
    <submittedName>
        <fullName evidence="1">Uncharacterized protein</fullName>
    </submittedName>
</protein>
<reference evidence="1 2" key="1">
    <citation type="journal article" date="2016" name="Nat. Commun.">
        <title>Thousands of microbial genomes shed light on interconnected biogeochemical processes in an aquifer system.</title>
        <authorList>
            <person name="Anantharaman K."/>
            <person name="Brown C.T."/>
            <person name="Hug L.A."/>
            <person name="Sharon I."/>
            <person name="Castelle C.J."/>
            <person name="Probst A.J."/>
            <person name="Thomas B.C."/>
            <person name="Singh A."/>
            <person name="Wilkins M.J."/>
            <person name="Karaoz U."/>
            <person name="Brodie E.L."/>
            <person name="Williams K.H."/>
            <person name="Hubbard S.S."/>
            <person name="Banfield J.F."/>
        </authorList>
    </citation>
    <scope>NUCLEOTIDE SEQUENCE [LARGE SCALE GENOMIC DNA]</scope>
</reference>
<gene>
    <name evidence="1" type="ORF">A3D53_01410</name>
</gene>
<dbReference type="AlphaFoldDB" id="A0A1F6MBM2"/>